<dbReference type="AlphaFoldDB" id="A0A1C6UBS3"/>
<sequence>MEYARIAGCRAVAPVLAGPYIRSGTIATDGDHGTDTDNHPFWQPDLRQWIDATKLKAGPWLQNSTGTHVQITVITRYTTQRSTVANTHTYHVLAGTAPVLVHNCGGEEANGSERMMQTSTTSKNDNFAIRAIGWPPLSGFDSADEAIGLISVGGFREKFPMGLSYWSVDEYVASWKRALALLEDSENAVACLVASMVDPQKGNFVNCWPLYRIGDTVLVQNAIIFLQELSAAFDPDKPWLSVEPHSVMDENGNRISEWPVAYSDVRRFCDTGLFLASRNGGVGA</sequence>
<organism evidence="2 3">
    <name type="scientific">Micromonospora yangpuensis</name>
    <dbReference type="NCBI Taxonomy" id="683228"/>
    <lineage>
        <taxon>Bacteria</taxon>
        <taxon>Bacillati</taxon>
        <taxon>Actinomycetota</taxon>
        <taxon>Actinomycetes</taxon>
        <taxon>Micromonosporales</taxon>
        <taxon>Micromonosporaceae</taxon>
        <taxon>Micromonospora</taxon>
    </lineage>
</organism>
<dbReference type="Gene3D" id="3.30.2450.20">
    <property type="match status" value="1"/>
</dbReference>
<dbReference type="Gene3D" id="2.170.16.10">
    <property type="entry name" value="Hedgehog/Intein (Hint) domain"/>
    <property type="match status" value="1"/>
</dbReference>
<evidence type="ECO:0000313" key="2">
    <source>
        <dbReference type="EMBL" id="SCL51540.1"/>
    </source>
</evidence>
<feature type="domain" description="CdiI C-terminal" evidence="1">
    <location>
        <begin position="161"/>
        <end position="268"/>
    </location>
</feature>
<gene>
    <name evidence="2" type="ORF">GA0070617_1809</name>
</gene>
<dbReference type="EMBL" id="FMIA01000002">
    <property type="protein sequence ID" value="SCL51540.1"/>
    <property type="molecule type" value="Genomic_DNA"/>
</dbReference>
<name>A0A1C6UBS3_9ACTN</name>
<dbReference type="Proteomes" id="UP000198937">
    <property type="component" value="Unassembled WGS sequence"/>
</dbReference>
<reference evidence="3" key="1">
    <citation type="submission" date="2016-06" db="EMBL/GenBank/DDBJ databases">
        <authorList>
            <person name="Varghese N."/>
            <person name="Submissions Spin"/>
        </authorList>
    </citation>
    <scope>NUCLEOTIDE SEQUENCE [LARGE SCALE GENOMIC DNA]</scope>
    <source>
        <strain evidence="3">DSM 45577</strain>
    </source>
</reference>
<dbReference type="Pfam" id="PF18228">
    <property type="entry name" value="CdiI_N"/>
    <property type="match status" value="1"/>
</dbReference>
<protein>
    <recommendedName>
        <fullName evidence="1">CdiI C-terminal domain-containing protein</fullName>
    </recommendedName>
</protein>
<dbReference type="InterPro" id="IPR040509">
    <property type="entry name" value="CdiI_C"/>
</dbReference>
<dbReference type="RefSeq" id="WP_217628778.1">
    <property type="nucleotide sequence ID" value="NZ_BMMJ01000001.1"/>
</dbReference>
<keyword evidence="3" id="KW-1185">Reference proteome</keyword>
<dbReference type="CDD" id="cd20699">
    <property type="entry name" value="CdiI_ECL-like"/>
    <property type="match status" value="1"/>
</dbReference>
<accession>A0A1C6UBS3</accession>
<evidence type="ECO:0000259" key="1">
    <source>
        <dbReference type="Pfam" id="PF18228"/>
    </source>
</evidence>
<dbReference type="STRING" id="683228.GA0070617_1809"/>
<evidence type="ECO:0000313" key="3">
    <source>
        <dbReference type="Proteomes" id="UP000198937"/>
    </source>
</evidence>
<proteinExistence type="predicted"/>
<dbReference type="InterPro" id="IPR053755">
    <property type="entry name" value="CDI_immunity_sf"/>
</dbReference>